<comment type="similarity">
    <text evidence="1">Belongs to the UPF0597 family.</text>
</comment>
<dbReference type="InterPro" id="IPR005130">
    <property type="entry name" value="Ser_deHydtase-like_asu"/>
</dbReference>
<dbReference type="AlphaFoldDB" id="A0AB35BXI5"/>
<gene>
    <name evidence="3" type="ORF">J7561_01910</name>
</gene>
<dbReference type="InterPro" id="IPR021144">
    <property type="entry name" value="UPF0597"/>
</dbReference>
<dbReference type="PIRSF" id="PIRSF006054">
    <property type="entry name" value="UCP006054"/>
    <property type="match status" value="1"/>
</dbReference>
<evidence type="ECO:0000313" key="3">
    <source>
        <dbReference type="EMBL" id="MBS7823957.1"/>
    </source>
</evidence>
<evidence type="ECO:0000313" key="4">
    <source>
        <dbReference type="Proteomes" id="UP000680020"/>
    </source>
</evidence>
<dbReference type="PANTHER" id="PTHR30501:SF2">
    <property type="entry name" value="UPF0597 PROTEIN YHAM"/>
    <property type="match status" value="1"/>
</dbReference>
<evidence type="ECO:0000256" key="1">
    <source>
        <dbReference type="HAMAP-Rule" id="MF_01845"/>
    </source>
</evidence>
<name>A0AB35BXI5_9GAMM</name>
<dbReference type="EMBL" id="JAGIBU010000001">
    <property type="protein sequence ID" value="MBS7823957.1"/>
    <property type="molecule type" value="Genomic_DNA"/>
</dbReference>
<dbReference type="Pfam" id="PF03313">
    <property type="entry name" value="SDH_alpha"/>
    <property type="match status" value="1"/>
</dbReference>
<accession>A0AB35BXI5</accession>
<reference evidence="3" key="1">
    <citation type="submission" date="2021-03" db="EMBL/GenBank/DDBJ databases">
        <title>Identification and antibiotic profiling of Wohlfahrtiimonas chitiniclastica, an underestimated human pathogen.</title>
        <authorList>
            <person name="Kopf A."/>
            <person name="Bunk B."/>
            <person name="Coldewey S."/>
            <person name="Gunzer F."/>
            <person name="Riedel T."/>
            <person name="Schroettner P."/>
        </authorList>
    </citation>
    <scope>NUCLEOTIDE SEQUENCE</scope>
    <source>
        <strain evidence="3">DSM 100917</strain>
    </source>
</reference>
<dbReference type="GO" id="GO:0019450">
    <property type="term" value="P:L-cysteine catabolic process to pyruvate"/>
    <property type="evidence" value="ECO:0007669"/>
    <property type="project" value="TreeGrafter"/>
</dbReference>
<protein>
    <recommendedName>
        <fullName evidence="1">UPF0597 protein J7561_01910</fullName>
    </recommendedName>
</protein>
<dbReference type="Proteomes" id="UP000680020">
    <property type="component" value="Unassembled WGS sequence"/>
</dbReference>
<comment type="caution">
    <text evidence="3">The sequence shown here is derived from an EMBL/GenBank/DDBJ whole genome shotgun (WGS) entry which is preliminary data.</text>
</comment>
<proteinExistence type="inferred from homology"/>
<dbReference type="PANTHER" id="PTHR30501">
    <property type="entry name" value="UPF0597 PROTEIN YHAM"/>
    <property type="match status" value="1"/>
</dbReference>
<dbReference type="RefSeq" id="WP_213403333.1">
    <property type="nucleotide sequence ID" value="NZ_JAGIBT010000001.1"/>
</dbReference>
<evidence type="ECO:0000259" key="2">
    <source>
        <dbReference type="Pfam" id="PF03313"/>
    </source>
</evidence>
<dbReference type="HAMAP" id="MF_01845">
    <property type="entry name" value="UPF0597"/>
    <property type="match status" value="1"/>
</dbReference>
<feature type="domain" description="Serine dehydratase-like alpha subunit" evidence="2">
    <location>
        <begin position="89"/>
        <end position="424"/>
    </location>
</feature>
<organism evidence="3 4">
    <name type="scientific">Wohlfahrtiimonas chitiniclastica</name>
    <dbReference type="NCBI Taxonomy" id="400946"/>
    <lineage>
        <taxon>Bacteria</taxon>
        <taxon>Pseudomonadati</taxon>
        <taxon>Pseudomonadota</taxon>
        <taxon>Gammaproteobacteria</taxon>
        <taxon>Cardiobacteriales</taxon>
        <taxon>Ignatzschineriaceae</taxon>
        <taxon>Wohlfahrtiimonas</taxon>
    </lineage>
</organism>
<dbReference type="GO" id="GO:0080146">
    <property type="term" value="F:L-cysteine desulfhydrase activity"/>
    <property type="evidence" value="ECO:0007669"/>
    <property type="project" value="TreeGrafter"/>
</dbReference>
<sequence length="433" mass="45748">MNHKTWQQYIKALHSEVKPALGCTEPISLAFAAAKARALLGDQEEIIKIETSVSPNLLKNGMGVTVPGTGMKGLAIAAAAGAVCGDSEAGLEVLKNINPSCVEAAKALLDADKVSVQMALTKKVLYSEAIVYTAHHSARVCIADGHTNIVRLEKDGQVLFEVPDTGDQGPKKAFDFSEASIADIYDFVMQVPIEEIAFMFEAETMNTALSEEGLTHDYGLHIGKTMMNQLDKGFISKDLMTDIMIRTSAGSDARMGGATLPAMSNSGSGNQGISATMPVVVVADFVNASKEDRIRAQTLSHLVAIYIHNTFPSLSALCATSTASMGAAAGMAWLLGDHKLEVINDAICSMIGDVSGIICDGAANSCAMKVSSTANAAFKAVMMALDNVRVTGQEGIVSPTVEESIQNLGHLVCDGMKQTDEQIIKIMINKAKC</sequence>